<dbReference type="PRINTS" id="PR00171">
    <property type="entry name" value="SUGRTRNSPORT"/>
</dbReference>
<feature type="transmembrane region" description="Helical" evidence="9">
    <location>
        <begin position="430"/>
        <end position="451"/>
    </location>
</feature>
<feature type="domain" description="Major facilitator superfamily (MFS) profile" evidence="10">
    <location>
        <begin position="106"/>
        <end position="575"/>
    </location>
</feature>
<dbReference type="PANTHER" id="PTHR23503">
    <property type="entry name" value="SOLUTE CARRIER FAMILY 2"/>
    <property type="match status" value="1"/>
</dbReference>
<evidence type="ECO:0000256" key="9">
    <source>
        <dbReference type="SAM" id="Phobius"/>
    </source>
</evidence>
<evidence type="ECO:0000256" key="6">
    <source>
        <dbReference type="ARBA" id="ARBA00023136"/>
    </source>
</evidence>
<protein>
    <recommendedName>
        <fullName evidence="10">Major facilitator superfamily (MFS) profile domain-containing protein</fullName>
    </recommendedName>
</protein>
<dbReference type="RefSeq" id="XP_007921122.1">
    <property type="nucleotide sequence ID" value="XM_007922931.1"/>
</dbReference>
<dbReference type="GeneID" id="19336436"/>
<comment type="similarity">
    <text evidence="2 7">Belongs to the major facilitator superfamily. Sugar transporter (TC 2.A.1.1) family.</text>
</comment>
<name>N1Q7X8_PSEFD</name>
<feature type="region of interest" description="Disordered" evidence="8">
    <location>
        <begin position="1"/>
        <end position="25"/>
    </location>
</feature>
<dbReference type="InterPro" id="IPR020846">
    <property type="entry name" value="MFS_dom"/>
</dbReference>
<feature type="transmembrane region" description="Helical" evidence="9">
    <location>
        <begin position="290"/>
        <end position="311"/>
    </location>
</feature>
<evidence type="ECO:0000256" key="8">
    <source>
        <dbReference type="SAM" id="MobiDB-lite"/>
    </source>
</evidence>
<sequence length="594" mass="62647">MPSHRRGTWLGWAGTDGAEQAGWTSGMTSDRRTKWLQSRAGVLRTGRALPQPVSLLYQVAHLHPGPHAGITVAVHVSAPTGYANTAQPPTMAILILSPLTPTFVYLLLTATLGPLLFGYHLAELNAPEEVIRCIKNGTQASTLKHRINSAFGKGSTTAAAHTVLPQCIPMNPAQFGLVSSFFTLGGLLGALSAGPISSRYGRLKVMILLSAFAVLGPVFEAASPNVGLFALGRLISGIGAGGATVVVPLYISEISPPGKRGFFGAFTQILTNTGILITQALGLFLSRGQLWRIILGVAGAIALVQMVGLILGGQESPTWLADNDQPTKAKLILRKLRGQGSEFDDEVAALGSQDGEDEEATLLANEDRARTSQDTKKPTLGFFGVLKHPDTRPAVISVIAIMTAQQFTGINSIVMYGVGLLSDLLAANSAILNVVVAAVNIFVTTSCAPLADKWGRKACILLSITGMGLTSLLLAIGIMRHIPVLSAVAVVGFVASFGLGLGPIPFILASELVGPEAVGATQSWALAANWVATFIVAQFFPLVNEKMGKGQVYFIFAAFALAFGSFISFYVPESNGKRDADEVWGRRKVPNLED</sequence>
<dbReference type="InterPro" id="IPR003663">
    <property type="entry name" value="Sugar/inositol_transpt"/>
</dbReference>
<dbReference type="NCBIfam" id="TIGR00879">
    <property type="entry name" value="SP"/>
    <property type="match status" value="1"/>
</dbReference>
<evidence type="ECO:0000256" key="5">
    <source>
        <dbReference type="ARBA" id="ARBA00022989"/>
    </source>
</evidence>
<feature type="transmembrane region" description="Helical" evidence="9">
    <location>
        <begin position="394"/>
        <end position="418"/>
    </location>
</feature>
<dbReference type="PROSITE" id="PS00217">
    <property type="entry name" value="SUGAR_TRANSPORT_2"/>
    <property type="match status" value="1"/>
</dbReference>
<gene>
    <name evidence="11" type="ORF">MYCFIDRAFT_205808</name>
</gene>
<feature type="transmembrane region" description="Helical" evidence="9">
    <location>
        <begin position="228"/>
        <end position="251"/>
    </location>
</feature>
<evidence type="ECO:0000256" key="3">
    <source>
        <dbReference type="ARBA" id="ARBA00022448"/>
    </source>
</evidence>
<organism evidence="11 12">
    <name type="scientific">Pseudocercospora fijiensis (strain CIRAD86)</name>
    <name type="common">Black leaf streak disease fungus</name>
    <name type="synonym">Mycosphaerella fijiensis</name>
    <dbReference type="NCBI Taxonomy" id="383855"/>
    <lineage>
        <taxon>Eukaryota</taxon>
        <taxon>Fungi</taxon>
        <taxon>Dikarya</taxon>
        <taxon>Ascomycota</taxon>
        <taxon>Pezizomycotina</taxon>
        <taxon>Dothideomycetes</taxon>
        <taxon>Dothideomycetidae</taxon>
        <taxon>Mycosphaerellales</taxon>
        <taxon>Mycosphaerellaceae</taxon>
        <taxon>Pseudocercospora</taxon>
    </lineage>
</organism>
<dbReference type="PANTHER" id="PTHR23503:SF8">
    <property type="entry name" value="FACILITATED GLUCOSE TRANSPORTER PROTEIN 1"/>
    <property type="match status" value="1"/>
</dbReference>
<evidence type="ECO:0000256" key="1">
    <source>
        <dbReference type="ARBA" id="ARBA00004141"/>
    </source>
</evidence>
<dbReference type="Pfam" id="PF00083">
    <property type="entry name" value="Sugar_tr"/>
    <property type="match status" value="1"/>
</dbReference>
<feature type="transmembrane region" description="Helical" evidence="9">
    <location>
        <begin position="103"/>
        <end position="122"/>
    </location>
</feature>
<dbReference type="PROSITE" id="PS50850">
    <property type="entry name" value="MFS"/>
    <property type="match status" value="1"/>
</dbReference>
<feature type="transmembrane region" description="Helical" evidence="9">
    <location>
        <begin position="173"/>
        <end position="193"/>
    </location>
</feature>
<dbReference type="AlphaFoldDB" id="N1Q7X8"/>
<feature type="transmembrane region" description="Helical" evidence="9">
    <location>
        <begin position="552"/>
        <end position="571"/>
    </location>
</feature>
<keyword evidence="4 9" id="KW-0812">Transmembrane</keyword>
<dbReference type="SUPFAM" id="SSF103473">
    <property type="entry name" value="MFS general substrate transporter"/>
    <property type="match status" value="1"/>
</dbReference>
<keyword evidence="6 9" id="KW-0472">Membrane</keyword>
<dbReference type="Gene3D" id="1.20.1250.20">
    <property type="entry name" value="MFS general substrate transporter like domains"/>
    <property type="match status" value="1"/>
</dbReference>
<keyword evidence="12" id="KW-1185">Reference proteome</keyword>
<dbReference type="GO" id="GO:0016020">
    <property type="term" value="C:membrane"/>
    <property type="evidence" value="ECO:0007669"/>
    <property type="project" value="UniProtKB-SubCell"/>
</dbReference>
<dbReference type="KEGG" id="pfj:MYCFIDRAFT_205808"/>
<evidence type="ECO:0000256" key="4">
    <source>
        <dbReference type="ARBA" id="ARBA00022692"/>
    </source>
</evidence>
<accession>N1Q7X8</accession>
<evidence type="ECO:0000313" key="11">
    <source>
        <dbReference type="EMBL" id="EME87821.1"/>
    </source>
</evidence>
<dbReference type="InterPro" id="IPR005828">
    <property type="entry name" value="MFS_sugar_transport-like"/>
</dbReference>
<dbReference type="EMBL" id="KB446555">
    <property type="protein sequence ID" value="EME87821.1"/>
    <property type="molecule type" value="Genomic_DNA"/>
</dbReference>
<dbReference type="GO" id="GO:0015149">
    <property type="term" value="F:hexose transmembrane transporter activity"/>
    <property type="evidence" value="ECO:0007669"/>
    <property type="project" value="TreeGrafter"/>
</dbReference>
<reference evidence="11 12" key="1">
    <citation type="journal article" date="2012" name="PLoS Pathog.">
        <title>Diverse lifestyles and strategies of plant pathogenesis encoded in the genomes of eighteen Dothideomycetes fungi.</title>
        <authorList>
            <person name="Ohm R.A."/>
            <person name="Feau N."/>
            <person name="Henrissat B."/>
            <person name="Schoch C.L."/>
            <person name="Horwitz B.A."/>
            <person name="Barry K.W."/>
            <person name="Condon B.J."/>
            <person name="Copeland A.C."/>
            <person name="Dhillon B."/>
            <person name="Glaser F."/>
            <person name="Hesse C.N."/>
            <person name="Kosti I."/>
            <person name="LaButti K."/>
            <person name="Lindquist E.A."/>
            <person name="Lucas S."/>
            <person name="Salamov A.A."/>
            <person name="Bradshaw R.E."/>
            <person name="Ciuffetti L."/>
            <person name="Hamelin R.C."/>
            <person name="Kema G.H.J."/>
            <person name="Lawrence C."/>
            <person name="Scott J.A."/>
            <person name="Spatafora J.W."/>
            <person name="Turgeon B.G."/>
            <person name="de Wit P.J.G.M."/>
            <person name="Zhong S."/>
            <person name="Goodwin S.B."/>
            <person name="Grigoriev I.V."/>
        </authorList>
    </citation>
    <scope>NUCLEOTIDE SEQUENCE [LARGE SCALE GENOMIC DNA]</scope>
    <source>
        <strain evidence="11 12">CIRAD86</strain>
    </source>
</reference>
<dbReference type="Proteomes" id="UP000016932">
    <property type="component" value="Unassembled WGS sequence"/>
</dbReference>
<proteinExistence type="inferred from homology"/>
<dbReference type="VEuPathDB" id="FungiDB:MYCFIDRAFT_205808"/>
<dbReference type="InterPro" id="IPR005829">
    <property type="entry name" value="Sugar_transporter_CS"/>
</dbReference>
<comment type="subcellular location">
    <subcellularLocation>
        <location evidence="1">Membrane</location>
        <topology evidence="1">Multi-pass membrane protein</topology>
    </subcellularLocation>
</comment>
<evidence type="ECO:0000256" key="7">
    <source>
        <dbReference type="RuleBase" id="RU003346"/>
    </source>
</evidence>
<dbReference type="InterPro" id="IPR045263">
    <property type="entry name" value="GLUT"/>
</dbReference>
<dbReference type="InterPro" id="IPR036259">
    <property type="entry name" value="MFS_trans_sf"/>
</dbReference>
<dbReference type="OrthoDB" id="4540492at2759"/>
<feature type="transmembrane region" description="Helical" evidence="9">
    <location>
        <begin position="484"/>
        <end position="509"/>
    </location>
</feature>
<evidence type="ECO:0000256" key="2">
    <source>
        <dbReference type="ARBA" id="ARBA00010992"/>
    </source>
</evidence>
<keyword evidence="3 7" id="KW-0813">Transport</keyword>
<dbReference type="HOGENOM" id="CLU_001265_30_5_1"/>
<feature type="transmembrane region" description="Helical" evidence="9">
    <location>
        <begin position="521"/>
        <end position="540"/>
    </location>
</feature>
<keyword evidence="5 9" id="KW-1133">Transmembrane helix</keyword>
<feature type="transmembrane region" description="Helical" evidence="9">
    <location>
        <begin position="263"/>
        <end position="284"/>
    </location>
</feature>
<feature type="transmembrane region" description="Helical" evidence="9">
    <location>
        <begin position="458"/>
        <end position="478"/>
    </location>
</feature>
<evidence type="ECO:0000259" key="10">
    <source>
        <dbReference type="PROSITE" id="PS50850"/>
    </source>
</evidence>
<evidence type="ECO:0000313" key="12">
    <source>
        <dbReference type="Proteomes" id="UP000016932"/>
    </source>
</evidence>
<dbReference type="eggNOG" id="KOG0569">
    <property type="taxonomic scope" value="Eukaryota"/>
</dbReference>